<organism evidence="1 2">
    <name type="scientific">Fasciola gigantica</name>
    <name type="common">Giant liver fluke</name>
    <dbReference type="NCBI Taxonomy" id="46835"/>
    <lineage>
        <taxon>Eukaryota</taxon>
        <taxon>Metazoa</taxon>
        <taxon>Spiralia</taxon>
        <taxon>Lophotrochozoa</taxon>
        <taxon>Platyhelminthes</taxon>
        <taxon>Trematoda</taxon>
        <taxon>Digenea</taxon>
        <taxon>Plagiorchiida</taxon>
        <taxon>Echinostomata</taxon>
        <taxon>Echinostomatoidea</taxon>
        <taxon>Fasciolidae</taxon>
        <taxon>Fasciola</taxon>
    </lineage>
</organism>
<dbReference type="InterPro" id="IPR021109">
    <property type="entry name" value="Peptidase_aspartic_dom_sf"/>
</dbReference>
<dbReference type="Pfam" id="PF13975">
    <property type="entry name" value="gag-asp_proteas"/>
    <property type="match status" value="1"/>
</dbReference>
<dbReference type="CDD" id="cd00303">
    <property type="entry name" value="retropepsin_like"/>
    <property type="match status" value="1"/>
</dbReference>
<name>A0A504YTR1_FASGI</name>
<comment type="caution">
    <text evidence="1">The sequence shown here is derived from an EMBL/GenBank/DDBJ whole genome shotgun (WGS) entry which is preliminary data.</text>
</comment>
<dbReference type="Gene3D" id="2.40.70.10">
    <property type="entry name" value="Acid Proteases"/>
    <property type="match status" value="1"/>
</dbReference>
<accession>A0A504YTR1</accession>
<dbReference type="InterPro" id="IPR001969">
    <property type="entry name" value="Aspartic_peptidase_AS"/>
</dbReference>
<evidence type="ECO:0000313" key="1">
    <source>
        <dbReference type="EMBL" id="TPP64653.1"/>
    </source>
</evidence>
<protein>
    <recommendedName>
        <fullName evidence="3">Peptidase A2 domain-containing protein</fullName>
    </recommendedName>
</protein>
<dbReference type="AlphaFoldDB" id="A0A504YTR1"/>
<dbReference type="GO" id="GO:0006508">
    <property type="term" value="P:proteolysis"/>
    <property type="evidence" value="ECO:0007669"/>
    <property type="project" value="InterPro"/>
</dbReference>
<dbReference type="Proteomes" id="UP000316759">
    <property type="component" value="Unassembled WGS sequence"/>
</dbReference>
<gene>
    <name evidence="1" type="ORF">FGIG_03187</name>
</gene>
<dbReference type="SUPFAM" id="SSF50630">
    <property type="entry name" value="Acid proteases"/>
    <property type="match status" value="1"/>
</dbReference>
<dbReference type="GO" id="GO:0004190">
    <property type="term" value="F:aspartic-type endopeptidase activity"/>
    <property type="evidence" value="ECO:0007669"/>
    <property type="project" value="InterPro"/>
</dbReference>
<evidence type="ECO:0008006" key="3">
    <source>
        <dbReference type="Google" id="ProtNLM"/>
    </source>
</evidence>
<dbReference type="PROSITE" id="PS00141">
    <property type="entry name" value="ASP_PROTEASE"/>
    <property type="match status" value="1"/>
</dbReference>
<reference evidence="1 2" key="1">
    <citation type="submission" date="2019-04" db="EMBL/GenBank/DDBJ databases">
        <title>Annotation for the trematode Fasciola gigantica.</title>
        <authorList>
            <person name="Choi Y.-J."/>
        </authorList>
    </citation>
    <scope>NUCLEOTIDE SEQUENCE [LARGE SCALE GENOMIC DNA]</scope>
    <source>
        <strain evidence="1">Uganda_cow_1</strain>
    </source>
</reference>
<sequence>MFKICAKTKQQRIPHTEAFSPATDFLWAVREPTHLQTPPIEHLACIFCAAGDHAARQVLATGPHPFGPRYNLAALEELFAQYELAPAFLEKFLERRQHLAESVDEYAACLRVLATKAYPKASKDVRDEHILGRFTMGISDPQTKEDFLLNMPTSLQSALLRARKLEACREALRQLPNETIAAIQPAVFKPQPSRTPSASYPGPQPYCRYFRKFGSRAQHCGHNPAVQYTGESQYRAMSLPFVSLNNNDWQSPLVVEGLLNGKGAKLLIDTGASCSVINRSLTKISRSVPLNGRLIAANGTVMPILGQVAGSVSIGRCTVQHQFLCADVAWDAILGMDFLRAHRIVIDFDRQLLVINERPEPIGQSIAALKLDNSWISEMLLGAIPDQFGVRRRLYGRTEECTSNDPLYLVITKRQAAKRLNHPNQMRTSKDDASVWARDKLFIMTAGTALPESAGR</sequence>
<dbReference type="OrthoDB" id="10056424at2759"/>
<proteinExistence type="predicted"/>
<dbReference type="EMBL" id="SUNJ01004166">
    <property type="protein sequence ID" value="TPP64653.1"/>
    <property type="molecule type" value="Genomic_DNA"/>
</dbReference>
<keyword evidence="2" id="KW-1185">Reference proteome</keyword>
<evidence type="ECO:0000313" key="2">
    <source>
        <dbReference type="Proteomes" id="UP000316759"/>
    </source>
</evidence>